<evidence type="ECO:0000313" key="1">
    <source>
        <dbReference type="EMBL" id="RUT68673.1"/>
    </source>
</evidence>
<keyword evidence="2" id="KW-1185">Reference proteome</keyword>
<gene>
    <name evidence="1" type="ORF">D0817_20140</name>
</gene>
<comment type="caution">
    <text evidence="1">The sequence shown here is derived from an EMBL/GenBank/DDBJ whole genome shotgun (WGS) entry which is preliminary data.</text>
</comment>
<accession>A0A434A2P6</accession>
<dbReference type="RefSeq" id="WP_127340114.1">
    <property type="nucleotide sequence ID" value="NZ_QWDM01000015.1"/>
</dbReference>
<dbReference type="EMBL" id="QWDM01000015">
    <property type="protein sequence ID" value="RUT68673.1"/>
    <property type="molecule type" value="Genomic_DNA"/>
</dbReference>
<name>A0A434A2P6_9FLAO</name>
<dbReference type="Proteomes" id="UP000288102">
    <property type="component" value="Unassembled WGS sequence"/>
</dbReference>
<dbReference type="OrthoDB" id="9843221at2"/>
<proteinExistence type="predicted"/>
<dbReference type="AlphaFoldDB" id="A0A434A2P6"/>
<evidence type="ECO:0000313" key="2">
    <source>
        <dbReference type="Proteomes" id="UP000288102"/>
    </source>
</evidence>
<sequence length="77" mass="9041">MDLSKYFDRIPEIDKANADYQEALKKLFKKEITLDECMKFKEAVSYACTKYGRVYSETHPDTAEKIKKNISEKDLLI</sequence>
<protein>
    <submittedName>
        <fullName evidence="1">Uncharacterized protein</fullName>
    </submittedName>
</protein>
<organism evidence="1 2">
    <name type="scientific">Flavobacterium cupreum</name>
    <dbReference type="NCBI Taxonomy" id="2133766"/>
    <lineage>
        <taxon>Bacteria</taxon>
        <taxon>Pseudomonadati</taxon>
        <taxon>Bacteroidota</taxon>
        <taxon>Flavobacteriia</taxon>
        <taxon>Flavobacteriales</taxon>
        <taxon>Flavobacteriaceae</taxon>
        <taxon>Flavobacterium</taxon>
    </lineage>
</organism>
<reference evidence="2" key="1">
    <citation type="journal article" date="2019" name="Syst. Appl. Microbiol.">
        <title>Flavobacterium circumlabens sp. nov. and Flavobacterium cupreum sp. nov., two psychrotrophic species isolated from Antarctic environmental samples.</title>
        <authorList>
            <person name="Kralova S."/>
            <person name="Busse H.-J."/>
            <person name="Svec P."/>
            <person name="Maslanova I."/>
            <person name="Stankova E."/>
            <person name="Bartak M."/>
            <person name="Sedlacek I."/>
        </authorList>
    </citation>
    <scope>NUCLEOTIDE SEQUENCE [LARGE SCALE GENOMIC DNA]</scope>
    <source>
        <strain evidence="2">CCM 8825</strain>
    </source>
</reference>